<dbReference type="GO" id="GO:0008270">
    <property type="term" value="F:zinc ion binding"/>
    <property type="evidence" value="ECO:0007669"/>
    <property type="project" value="UniProtKB-KW"/>
</dbReference>
<dbReference type="Gene3D" id="3.30.40.10">
    <property type="entry name" value="Zinc/RING finger domain, C3HC4 (zinc finger)"/>
    <property type="match status" value="1"/>
</dbReference>
<dbReference type="Proteomes" id="UP000824782">
    <property type="component" value="Unassembled WGS sequence"/>
</dbReference>
<keyword evidence="5" id="KW-0391">Immunity</keyword>
<dbReference type="InterPro" id="IPR027370">
    <property type="entry name" value="Znf-RING_euk"/>
</dbReference>
<dbReference type="EMBL" id="WNYA01007717">
    <property type="protein sequence ID" value="KAG8541378.1"/>
    <property type="molecule type" value="Genomic_DNA"/>
</dbReference>
<dbReference type="CDD" id="cd12891">
    <property type="entry name" value="SPRY_PRY_C-I_2"/>
    <property type="match status" value="1"/>
</dbReference>
<dbReference type="Gene3D" id="2.60.120.920">
    <property type="match status" value="1"/>
</dbReference>
<dbReference type="SUPFAM" id="SSF57850">
    <property type="entry name" value="RING/U-box"/>
    <property type="match status" value="1"/>
</dbReference>
<dbReference type="InterPro" id="IPR003877">
    <property type="entry name" value="SPRY_dom"/>
</dbReference>
<evidence type="ECO:0000313" key="13">
    <source>
        <dbReference type="EMBL" id="KAG8590287.1"/>
    </source>
</evidence>
<evidence type="ECO:0000256" key="1">
    <source>
        <dbReference type="ARBA" id="ARBA00022588"/>
    </source>
</evidence>
<keyword evidence="2" id="KW-0479">Metal-binding</keyword>
<dbReference type="InterPro" id="IPR013083">
    <property type="entry name" value="Znf_RING/FYVE/PHD"/>
</dbReference>
<dbReference type="Pfam" id="PF13445">
    <property type="entry name" value="zf-RING_UBOX"/>
    <property type="match status" value="1"/>
</dbReference>
<dbReference type="GO" id="GO:0045087">
    <property type="term" value="P:innate immune response"/>
    <property type="evidence" value="ECO:0007669"/>
    <property type="project" value="UniProtKB-KW"/>
</dbReference>
<dbReference type="PANTHER" id="PTHR25465:SF41">
    <property type="entry name" value="E3 UBIQUITIN-PROTEIN LIGASE RNF135"/>
    <property type="match status" value="1"/>
</dbReference>
<dbReference type="SUPFAM" id="SSF57845">
    <property type="entry name" value="B-box zinc-binding domain"/>
    <property type="match status" value="1"/>
</dbReference>
<dbReference type="CDD" id="cd16597">
    <property type="entry name" value="RING-HC_TRIM25_C-IV"/>
    <property type="match status" value="1"/>
</dbReference>
<evidence type="ECO:0000256" key="3">
    <source>
        <dbReference type="ARBA" id="ARBA00022771"/>
    </source>
</evidence>
<evidence type="ECO:0000256" key="6">
    <source>
        <dbReference type="ARBA" id="ARBA00023054"/>
    </source>
</evidence>
<dbReference type="Pfam" id="PF13765">
    <property type="entry name" value="PRY"/>
    <property type="match status" value="1"/>
</dbReference>
<dbReference type="InterPro" id="IPR017907">
    <property type="entry name" value="Znf_RING_CS"/>
</dbReference>
<protein>
    <submittedName>
        <fullName evidence="12">Uncharacterized protein</fullName>
    </submittedName>
</protein>
<dbReference type="InterPro" id="IPR000315">
    <property type="entry name" value="Znf_B-box"/>
</dbReference>
<evidence type="ECO:0000259" key="11">
    <source>
        <dbReference type="PROSITE" id="PS50188"/>
    </source>
</evidence>
<dbReference type="PANTHER" id="PTHR25465">
    <property type="entry name" value="B-BOX DOMAIN CONTAINING"/>
    <property type="match status" value="1"/>
</dbReference>
<dbReference type="SMART" id="SM00589">
    <property type="entry name" value="PRY"/>
    <property type="match status" value="1"/>
</dbReference>
<comment type="caution">
    <text evidence="12">The sequence shown here is derived from an EMBL/GenBank/DDBJ whole genome shotgun (WGS) entry which is preliminary data.</text>
</comment>
<dbReference type="GO" id="GO:0005737">
    <property type="term" value="C:cytoplasm"/>
    <property type="evidence" value="ECO:0007669"/>
    <property type="project" value="UniProtKB-ARBA"/>
</dbReference>
<dbReference type="InterPro" id="IPR051051">
    <property type="entry name" value="E3_ubiq-ligase_TRIM/RNF"/>
</dbReference>
<dbReference type="InterPro" id="IPR043136">
    <property type="entry name" value="B30.2/SPRY_sf"/>
</dbReference>
<dbReference type="EMBL" id="WNYA01000002">
    <property type="protein sequence ID" value="KAG8590287.1"/>
    <property type="molecule type" value="Genomic_DNA"/>
</dbReference>
<feature type="domain" description="B box-type" evidence="10">
    <location>
        <begin position="134"/>
        <end position="175"/>
    </location>
</feature>
<dbReference type="SUPFAM" id="SSF49899">
    <property type="entry name" value="Concanavalin A-like lectins/glucanases"/>
    <property type="match status" value="1"/>
</dbReference>
<dbReference type="PROSITE" id="PS50119">
    <property type="entry name" value="ZF_BBOX"/>
    <property type="match status" value="1"/>
</dbReference>
<dbReference type="PRINTS" id="PR01407">
    <property type="entry name" value="BUTYPHLNCDUF"/>
</dbReference>
<evidence type="ECO:0000259" key="9">
    <source>
        <dbReference type="PROSITE" id="PS50089"/>
    </source>
</evidence>
<dbReference type="InterPro" id="IPR003879">
    <property type="entry name" value="Butyrophylin_SPRY"/>
</dbReference>
<feature type="coiled-coil region" evidence="8">
    <location>
        <begin position="222"/>
        <end position="282"/>
    </location>
</feature>
<dbReference type="PROSITE" id="PS50089">
    <property type="entry name" value="ZF_RING_2"/>
    <property type="match status" value="1"/>
</dbReference>
<dbReference type="InterPro" id="IPR013320">
    <property type="entry name" value="ConA-like_dom_sf"/>
</dbReference>
<dbReference type="PROSITE" id="PS50188">
    <property type="entry name" value="B302_SPRY"/>
    <property type="match status" value="1"/>
</dbReference>
<proteinExistence type="predicted"/>
<evidence type="ECO:0000256" key="5">
    <source>
        <dbReference type="ARBA" id="ARBA00022859"/>
    </source>
</evidence>
<keyword evidence="1" id="KW-0399">Innate immunity</keyword>
<dbReference type="CDD" id="cd19769">
    <property type="entry name" value="Bbox2_TRIM16-like"/>
    <property type="match status" value="1"/>
</dbReference>
<dbReference type="SMART" id="SM00449">
    <property type="entry name" value="SPRY"/>
    <property type="match status" value="1"/>
</dbReference>
<keyword evidence="6 8" id="KW-0175">Coiled coil</keyword>
<dbReference type="SMART" id="SM00184">
    <property type="entry name" value="RING"/>
    <property type="match status" value="1"/>
</dbReference>
<dbReference type="SMART" id="SM00336">
    <property type="entry name" value="BBOX"/>
    <property type="match status" value="1"/>
</dbReference>
<evidence type="ECO:0000313" key="12">
    <source>
        <dbReference type="EMBL" id="KAG8541378.1"/>
    </source>
</evidence>
<evidence type="ECO:0000256" key="4">
    <source>
        <dbReference type="ARBA" id="ARBA00022833"/>
    </source>
</evidence>
<evidence type="ECO:0000313" key="14">
    <source>
        <dbReference type="Proteomes" id="UP000824782"/>
    </source>
</evidence>
<accession>A0AAV6Z645</accession>
<keyword evidence="3 7" id="KW-0863">Zinc-finger</keyword>
<reference evidence="12" key="1">
    <citation type="thesis" date="2020" institute="ProQuest LLC" country="789 East Eisenhower Parkway, Ann Arbor, MI, USA">
        <title>Comparative Genomics and Chromosome Evolution.</title>
        <authorList>
            <person name="Mudd A.B."/>
        </authorList>
    </citation>
    <scope>NUCLEOTIDE SEQUENCE</scope>
    <source>
        <strain evidence="12">237g6f4</strain>
        <tissue evidence="12">Blood</tissue>
    </source>
</reference>
<dbReference type="InterPro" id="IPR001870">
    <property type="entry name" value="B30.2/SPRY"/>
</dbReference>
<dbReference type="Pfam" id="PF00622">
    <property type="entry name" value="SPRY"/>
    <property type="match status" value="1"/>
</dbReference>
<name>A0AAV6Z645_ENGPU</name>
<organism evidence="12 14">
    <name type="scientific">Engystomops pustulosus</name>
    <name type="common">Tungara frog</name>
    <name type="synonym">Physalaemus pustulosus</name>
    <dbReference type="NCBI Taxonomy" id="76066"/>
    <lineage>
        <taxon>Eukaryota</taxon>
        <taxon>Metazoa</taxon>
        <taxon>Chordata</taxon>
        <taxon>Craniata</taxon>
        <taxon>Vertebrata</taxon>
        <taxon>Euteleostomi</taxon>
        <taxon>Amphibia</taxon>
        <taxon>Batrachia</taxon>
        <taxon>Anura</taxon>
        <taxon>Neobatrachia</taxon>
        <taxon>Hyloidea</taxon>
        <taxon>Leptodactylidae</taxon>
        <taxon>Leiuperinae</taxon>
        <taxon>Engystomops</taxon>
    </lineage>
</organism>
<feature type="domain" description="RING-type" evidence="9">
    <location>
        <begin position="12"/>
        <end position="55"/>
    </location>
</feature>
<keyword evidence="14" id="KW-1185">Reference proteome</keyword>
<dbReference type="Pfam" id="PF00643">
    <property type="entry name" value="zf-B_box"/>
    <property type="match status" value="1"/>
</dbReference>
<keyword evidence="4" id="KW-0862">Zinc</keyword>
<sequence>MASAELKDELTCSICLNLYTNPVTLKCGHNFCGECIERFLDTQKGCVAYSCPQCRAEFPERPVLQKNTTLRNIAEHFQSREEEEESEVFCTYCVHTSVVASKTCLWCEASLCDTHLTVHSTAPEHALVQPTKSFRNSKCSHHKKVLMYYCLEDAECLCVSCCLGEKHRGHQVELLNEASKKEQEKLRTIQGNIIKEKEEIEKKVCNLQEHLRQIPEKEAGIMEKVGVQFRDLRMKLENLENQVLNEISKKKEQVSLSVSDLIQQQEMKKDDLSRKISNLDQLCQVKDPLLCLQANKNEIYTVGDSNTNVNEVKEDLDEDPIIQALHRNMVSIMSGLQRGYYVQEASGILLDVKTAANNVHVSDDLRTASATTVKQDRPHTPERFPDSIVLSMMGFSERRLYWDVEVSTVGAWRVGMTYPSISRQGLQSYIGNNQQSWSLRSNNKFYSVKHNGKEIQLNIRPSCYKVRIYLDYSAGQMSFYELGISMRHLYTYSATFTEPLYPVITVLDNAWVRVLN</sequence>
<dbReference type="AlphaFoldDB" id="A0AAV6Z645"/>
<gene>
    <name evidence="13" type="ORF">GDO81_006713</name>
    <name evidence="12" type="ORF">GDO81_029154</name>
</gene>
<evidence type="ECO:0000256" key="2">
    <source>
        <dbReference type="ARBA" id="ARBA00022723"/>
    </source>
</evidence>
<evidence type="ECO:0000256" key="8">
    <source>
        <dbReference type="SAM" id="Coils"/>
    </source>
</evidence>
<dbReference type="InterPro" id="IPR001841">
    <property type="entry name" value="Znf_RING"/>
</dbReference>
<feature type="domain" description="B30.2/SPRY" evidence="11">
    <location>
        <begin position="328"/>
        <end position="516"/>
    </location>
</feature>
<dbReference type="PROSITE" id="PS00518">
    <property type="entry name" value="ZF_RING_1"/>
    <property type="match status" value="1"/>
</dbReference>
<dbReference type="Gene3D" id="3.30.160.60">
    <property type="entry name" value="Classic Zinc Finger"/>
    <property type="match status" value="1"/>
</dbReference>
<evidence type="ECO:0000256" key="7">
    <source>
        <dbReference type="PROSITE-ProRule" id="PRU00024"/>
    </source>
</evidence>
<dbReference type="InterPro" id="IPR006574">
    <property type="entry name" value="PRY"/>
</dbReference>
<evidence type="ECO:0000259" key="10">
    <source>
        <dbReference type="PROSITE" id="PS50119"/>
    </source>
</evidence>